<evidence type="ECO:0000313" key="2">
    <source>
        <dbReference type="Proteomes" id="UP001567538"/>
    </source>
</evidence>
<proteinExistence type="predicted"/>
<dbReference type="EMBL" id="JBEAFC010000006">
    <property type="protein sequence ID" value="KAL1553646.1"/>
    <property type="molecule type" value="Genomic_DNA"/>
</dbReference>
<dbReference type="Proteomes" id="UP001567538">
    <property type="component" value="Unassembled WGS sequence"/>
</dbReference>
<reference evidence="1 2" key="1">
    <citation type="submission" date="2024-06" db="EMBL/GenBank/DDBJ databases">
        <title>A chromosome level genome sequence of Diviner's sage (Salvia divinorum).</title>
        <authorList>
            <person name="Ford S.A."/>
            <person name="Ro D.-K."/>
            <person name="Ness R.W."/>
            <person name="Phillips M.A."/>
        </authorList>
    </citation>
    <scope>NUCLEOTIDE SEQUENCE [LARGE SCALE GENOMIC DNA]</scope>
    <source>
        <strain evidence="1">SAF-2024a</strain>
        <tissue evidence="1">Leaf</tissue>
    </source>
</reference>
<keyword evidence="2" id="KW-1185">Reference proteome</keyword>
<gene>
    <name evidence="1" type="ORF">AAHA92_14296</name>
</gene>
<comment type="caution">
    <text evidence="1">The sequence shown here is derived from an EMBL/GenBank/DDBJ whole genome shotgun (WGS) entry which is preliminary data.</text>
</comment>
<dbReference type="AlphaFoldDB" id="A0ABD1HF36"/>
<organism evidence="1 2">
    <name type="scientific">Salvia divinorum</name>
    <name type="common">Maria pastora</name>
    <name type="synonym">Diviner's sage</name>
    <dbReference type="NCBI Taxonomy" id="28513"/>
    <lineage>
        <taxon>Eukaryota</taxon>
        <taxon>Viridiplantae</taxon>
        <taxon>Streptophyta</taxon>
        <taxon>Embryophyta</taxon>
        <taxon>Tracheophyta</taxon>
        <taxon>Spermatophyta</taxon>
        <taxon>Magnoliopsida</taxon>
        <taxon>eudicotyledons</taxon>
        <taxon>Gunneridae</taxon>
        <taxon>Pentapetalae</taxon>
        <taxon>asterids</taxon>
        <taxon>lamiids</taxon>
        <taxon>Lamiales</taxon>
        <taxon>Lamiaceae</taxon>
        <taxon>Nepetoideae</taxon>
        <taxon>Mentheae</taxon>
        <taxon>Salviinae</taxon>
        <taxon>Salvia</taxon>
        <taxon>Salvia subgen. Calosphace</taxon>
    </lineage>
</organism>
<protein>
    <submittedName>
        <fullName evidence="1">Uncharacterized protein</fullName>
    </submittedName>
</protein>
<accession>A0ABD1HF36</accession>
<evidence type="ECO:0000313" key="1">
    <source>
        <dbReference type="EMBL" id="KAL1553646.1"/>
    </source>
</evidence>
<sequence length="79" mass="8533">MKTVIVLKRIALVLVTFLIAMAVTGESTRLVKSSSVFNNLLGNRLPRGPVPPSGPSFCHNKMDPSSYNGAKFQQDVSCP</sequence>
<name>A0ABD1HF36_SALDI</name>